<organism evidence="2 3">
    <name type="scientific">Campylobacter phage CP20</name>
    <dbReference type="NCBI Taxonomy" id="2506428"/>
    <lineage>
        <taxon>Viruses</taxon>
        <taxon>Duplodnaviria</taxon>
        <taxon>Heunggongvirae</taxon>
        <taxon>Uroviricota</taxon>
        <taxon>Caudoviricetes</taxon>
        <taxon>Connertonviridae</taxon>
        <taxon>Firehammervirus</taxon>
        <taxon>Firehammervirus CPt10</taxon>
    </lineage>
</organism>
<protein>
    <submittedName>
        <fullName evidence="2">Uncharacterized protein</fullName>
    </submittedName>
</protein>
<proteinExistence type="predicted"/>
<name>A0A410T7B5_9CAUD</name>
<feature type="coiled-coil region" evidence="1">
    <location>
        <begin position="26"/>
        <end position="60"/>
    </location>
</feature>
<accession>A0A410T7B5</accession>
<dbReference type="Gene3D" id="2.40.300.10">
    <property type="entry name" value="Head decoration protein D"/>
    <property type="match status" value="1"/>
</dbReference>
<keyword evidence="1" id="KW-0175">Coiled coil</keyword>
<dbReference type="Proteomes" id="UP000290538">
    <property type="component" value="Segment"/>
</dbReference>
<evidence type="ECO:0000256" key="1">
    <source>
        <dbReference type="SAM" id="Coils"/>
    </source>
</evidence>
<dbReference type="EMBL" id="MK408758">
    <property type="protein sequence ID" value="QAU04771.1"/>
    <property type="molecule type" value="Genomic_DNA"/>
</dbReference>
<reference evidence="2 3" key="1">
    <citation type="submission" date="2019-01" db="EMBL/GenBank/DDBJ databases">
        <title>Complete genome sequence of Campylobacter bacteriophage CP20.</title>
        <authorList>
            <person name="Connerton I.F."/>
        </authorList>
    </citation>
    <scope>NUCLEOTIDE SEQUENCE [LARGE SCALE GENOMIC DNA]</scope>
</reference>
<evidence type="ECO:0000313" key="2">
    <source>
        <dbReference type="EMBL" id="QAU04771.1"/>
    </source>
</evidence>
<evidence type="ECO:0000313" key="3">
    <source>
        <dbReference type="Proteomes" id="UP000290538"/>
    </source>
</evidence>
<sequence length="400" mass="45683">MSDFRYQGYNFNLTSFREFVQEFNIMDNQRASADALNKSVNKLKREVNQLIGQFKILTSKESIRWDASIIYEAGEIVSYITEDNPDIETIKNSYYLALPSDIENQGYYPDTNSDMWKKVTLNELYPWLDVDNYPTKTDNDKDWPIVDDYDVINLKYLKWALEQFKDFLDSYLAGIYIKQDNKIDLEISKPTHVTTKKYVDNLIDEVKQSITNIDDLLTDYVFVDSKSKQLQTRKSKKEAWLTTEAGLLPGLNLVSTIGSTTQQFKAMYAQDFIGTALKAKYADLAEVYETGKEFEVGAVLGINENSEIEYFDIYKHNRPLGVVSDKPGFILNKDCKGVLIALKGQTPVIVKGSVRAGDELYAEYDGYACVNPSKKEEKYFIGIALESKESELVGLVNTKV</sequence>